<dbReference type="Proteomes" id="UP001172743">
    <property type="component" value="Unassembled WGS sequence"/>
</dbReference>
<evidence type="ECO:0000313" key="2">
    <source>
        <dbReference type="Proteomes" id="UP001172743"/>
    </source>
</evidence>
<keyword evidence="2" id="KW-1185">Reference proteome</keyword>
<dbReference type="EMBL" id="JAUHTQ010000014">
    <property type="protein sequence ID" value="MDN4494928.1"/>
    <property type="molecule type" value="Genomic_DNA"/>
</dbReference>
<comment type="caution">
    <text evidence="1">The sequence shown here is derived from an EMBL/GenBank/DDBJ whole genome shotgun (WGS) entry which is preliminary data.</text>
</comment>
<name>A0ABT8GU36_9BACL</name>
<evidence type="ECO:0000313" key="1">
    <source>
        <dbReference type="EMBL" id="MDN4494928.1"/>
    </source>
</evidence>
<organism evidence="1 2">
    <name type="scientific">Ureibacillus aquaedulcis</name>
    <dbReference type="NCBI Taxonomy" id="3058421"/>
    <lineage>
        <taxon>Bacteria</taxon>
        <taxon>Bacillati</taxon>
        <taxon>Bacillota</taxon>
        <taxon>Bacilli</taxon>
        <taxon>Bacillales</taxon>
        <taxon>Caryophanaceae</taxon>
        <taxon>Ureibacillus</taxon>
    </lineage>
</organism>
<protein>
    <submittedName>
        <fullName evidence="1">Uncharacterized protein</fullName>
    </submittedName>
</protein>
<reference evidence="1" key="1">
    <citation type="submission" date="2023-07" db="EMBL/GenBank/DDBJ databases">
        <title>Ureibacillus sp. isolated from freshwater well.</title>
        <authorList>
            <person name="Kirdat K."/>
            <person name="Bhatt A."/>
            <person name="Teware R."/>
            <person name="Bhavsar Y."/>
            <person name="Yadav A."/>
        </authorList>
    </citation>
    <scope>NUCLEOTIDE SEQUENCE</scope>
    <source>
        <strain evidence="1">BA0131</strain>
    </source>
</reference>
<proteinExistence type="predicted"/>
<dbReference type="RefSeq" id="WP_301139250.1">
    <property type="nucleotide sequence ID" value="NZ_JAUHTQ010000014.1"/>
</dbReference>
<sequence length="273" mass="31929">MFIHTMKKEIKELFPQWANEKLDRNLTMTNDLDSLVSCSLLNMIFGYKVNYYYSFKGLFRLDDSDKRKSIGVDLAIDGYTWDNHVTKIYANSYVNPHSANLNAINGISKENYYQKYAGSTALQIWSYYDLPLPPTDDGKLFLLTIDSAYLGHYKKEYKSIHNEYLRQLGFEELIELLDNTPEWKLDFSKIGEQLSFKNGEIYYPPHSIDYVEKMLGIKLILPKGQFTQIAEYEADKDRISHINTSIFTKEKMFSFALTGMNYIKYSMLKEKSE</sequence>
<accession>A0ABT8GU36</accession>
<gene>
    <name evidence="1" type="ORF">QYB95_15345</name>
</gene>